<dbReference type="Proteomes" id="UP000519004">
    <property type="component" value="Unassembled WGS sequence"/>
</dbReference>
<dbReference type="SUPFAM" id="SSF51182">
    <property type="entry name" value="RmlC-like cupins"/>
    <property type="match status" value="1"/>
</dbReference>
<dbReference type="Gene3D" id="2.60.120.10">
    <property type="entry name" value="Jelly Rolls"/>
    <property type="match status" value="2"/>
</dbReference>
<dbReference type="AlphaFoldDB" id="A0A7W7XXK0"/>
<accession>A0A7W7XXK0</accession>
<keyword evidence="2" id="KW-0223">Dioxygenase</keyword>
<organism evidence="2 3">
    <name type="scientific">Rehaibacterium terrae</name>
    <dbReference type="NCBI Taxonomy" id="1341696"/>
    <lineage>
        <taxon>Bacteria</taxon>
        <taxon>Pseudomonadati</taxon>
        <taxon>Pseudomonadota</taxon>
        <taxon>Gammaproteobacteria</taxon>
        <taxon>Lysobacterales</taxon>
        <taxon>Lysobacteraceae</taxon>
        <taxon>Rehaibacterium</taxon>
    </lineage>
</organism>
<evidence type="ECO:0000313" key="3">
    <source>
        <dbReference type="Proteomes" id="UP000519004"/>
    </source>
</evidence>
<dbReference type="EMBL" id="JACHHX010000001">
    <property type="protein sequence ID" value="MBB5014226.1"/>
    <property type="molecule type" value="Genomic_DNA"/>
</dbReference>
<comment type="caution">
    <text evidence="2">The sequence shown here is derived from an EMBL/GenBank/DDBJ whole genome shotgun (WGS) entry which is preliminary data.</text>
</comment>
<dbReference type="RefSeq" id="WP_183946822.1">
    <property type="nucleotide sequence ID" value="NZ_JACHHX010000001.1"/>
</dbReference>
<keyword evidence="2" id="KW-0560">Oxidoreductase</keyword>
<dbReference type="InterPro" id="IPR011051">
    <property type="entry name" value="RmlC_Cupin_sf"/>
</dbReference>
<dbReference type="InterPro" id="IPR014710">
    <property type="entry name" value="RmlC-like_jellyroll"/>
</dbReference>
<keyword evidence="3" id="KW-1185">Reference proteome</keyword>
<sequence length="232" mass="24575">MKRILGLGFVLLLAATAAPSMAASGDAVSVDPVTHQVVLENGHVRVLQVMAAPGASAAMHSHPPMVAVSLGTARLRMKAPDGASSILDLHPGQVLWLDPLEHAWELLAGDMHVIAVELKGAPTADAPLPPHEPVAVDPVNHHVLFDNDHVRVFDVLATPGGSSPMHRHPPFLLVSLDAARLRMTLPDGSRPVFDLHPGQVLWLEDAEHAWALLAGRAHVVAVEVKSARAQAP</sequence>
<feature type="chain" id="PRO_5031523341" evidence="1">
    <location>
        <begin position="23"/>
        <end position="232"/>
    </location>
</feature>
<name>A0A7W7XXK0_9GAMM</name>
<gene>
    <name evidence="2" type="ORF">HNQ58_000097</name>
</gene>
<keyword evidence="1" id="KW-0732">Signal</keyword>
<dbReference type="GO" id="GO:0051213">
    <property type="term" value="F:dioxygenase activity"/>
    <property type="evidence" value="ECO:0007669"/>
    <property type="project" value="UniProtKB-KW"/>
</dbReference>
<feature type="signal peptide" evidence="1">
    <location>
        <begin position="1"/>
        <end position="22"/>
    </location>
</feature>
<reference evidence="2 3" key="1">
    <citation type="submission" date="2020-08" db="EMBL/GenBank/DDBJ databases">
        <title>Genomic Encyclopedia of Type Strains, Phase IV (KMG-IV): sequencing the most valuable type-strain genomes for metagenomic binning, comparative biology and taxonomic classification.</title>
        <authorList>
            <person name="Goeker M."/>
        </authorList>
    </citation>
    <scope>NUCLEOTIDE SEQUENCE [LARGE SCALE GENOMIC DNA]</scope>
    <source>
        <strain evidence="2 3">DSM 25897</strain>
    </source>
</reference>
<proteinExistence type="predicted"/>
<evidence type="ECO:0000313" key="2">
    <source>
        <dbReference type="EMBL" id="MBB5014226.1"/>
    </source>
</evidence>
<evidence type="ECO:0000256" key="1">
    <source>
        <dbReference type="SAM" id="SignalP"/>
    </source>
</evidence>
<protein>
    <submittedName>
        <fullName evidence="2">Quercetin dioxygenase-like cupin family protein</fullName>
    </submittedName>
</protein>